<evidence type="ECO:0000313" key="2">
    <source>
        <dbReference type="RefSeq" id="XP_022342341.1"/>
    </source>
</evidence>
<dbReference type="OrthoDB" id="6149069at2759"/>
<protein>
    <submittedName>
        <fullName evidence="2">Uncharacterized protein LOC111136052 isoform X3</fullName>
    </submittedName>
</protein>
<proteinExistence type="predicted"/>
<reference evidence="2" key="1">
    <citation type="submission" date="2025-08" db="UniProtKB">
        <authorList>
            <consortium name="RefSeq"/>
        </authorList>
    </citation>
    <scope>IDENTIFICATION</scope>
    <source>
        <tissue evidence="2">Whole sample</tissue>
    </source>
</reference>
<dbReference type="PANTHER" id="PTHR31751:SF7">
    <property type="entry name" value="THAP-TYPE DOMAIN-CONTAINING PROTEIN"/>
    <property type="match status" value="1"/>
</dbReference>
<dbReference type="PANTHER" id="PTHR31751">
    <property type="entry name" value="SI:CH211-108C17.2-RELATED-RELATED"/>
    <property type="match status" value="1"/>
</dbReference>
<gene>
    <name evidence="2" type="primary">LOC111136052</name>
</gene>
<evidence type="ECO:0000313" key="1">
    <source>
        <dbReference type="Proteomes" id="UP000694844"/>
    </source>
</evidence>
<organism evidence="1 2">
    <name type="scientific">Crassostrea virginica</name>
    <name type="common">Eastern oyster</name>
    <dbReference type="NCBI Taxonomy" id="6565"/>
    <lineage>
        <taxon>Eukaryota</taxon>
        <taxon>Metazoa</taxon>
        <taxon>Spiralia</taxon>
        <taxon>Lophotrochozoa</taxon>
        <taxon>Mollusca</taxon>
        <taxon>Bivalvia</taxon>
        <taxon>Autobranchia</taxon>
        <taxon>Pteriomorphia</taxon>
        <taxon>Ostreida</taxon>
        <taxon>Ostreoidea</taxon>
        <taxon>Ostreidae</taxon>
        <taxon>Crassostrea</taxon>
    </lineage>
</organism>
<accession>A0A8B8EQW8</accession>
<name>A0A8B8EQW8_CRAVI</name>
<dbReference type="AlphaFoldDB" id="A0A8B8EQW8"/>
<keyword evidence="1" id="KW-1185">Reference proteome</keyword>
<dbReference type="RefSeq" id="XP_022342341.1">
    <property type="nucleotide sequence ID" value="XM_022486633.1"/>
</dbReference>
<dbReference type="Proteomes" id="UP000694844">
    <property type="component" value="Chromosome 5"/>
</dbReference>
<sequence>MNIAMERSPFCLYSEKIRLLYLDVFTKVLRKLFLQEMKKQNINDFVEFLNNHREDLFHLTGKHCCCGNNKQRNSILSNSLWNNLFTIHACTTSAQCPNKSHKSDCFHNYKANKWLTLENDVDFSLVCILIRNTCDTKFKKPIEIVQSNRNEVIHTGKARITGEEFELLWVKAKKFLSEVALFVSKELEEQASKEASDIYNYHEKLARYIVYNKFIQYNLRMMADSGNNNPPLPDDMPNDSDKEDALEDLVEEDESVDRLISEIFGEDNNNDIGDVEHDDFGSFPEDDSNIWTEMNSENEEAVFLKDRRFIVGEREILQLIKKSVCEQCSEIIDEHTIQEGEKIAAGIKFKYKCKNGHNNKWLSTPFYGGKSLVALLIHLMVLLSGASYNRFATGAKFINLITGCCRTFYHYQRVYKVAVAKFFDDHMSSVHKRLAGIPLSIAVDVRYDSPGFSANKATAVFMDCESRLIVHLDVADSREVQRNSPKMEKILVERGLEKVVYHLPIVIWEVVSDASRTIIALLNSGKYSHIHHSLDIWHKAKKLSFLLGELAKKACHRGLLPWIRPIINHFWYCCSASNGDATKLVKRWFSILHHVTNEHVWAGGRCHHSNIEVGANHKWLSQSSSTYKELRKIVVGKEFCGNLSYYTNCRQTWAIENFYSHCLLHYCPKQVSFGFDSYVIRNQLAVIDHNHHLDREVEIASDGTTVPVNQFSRKTKQWVSYERKVKKNYNYIPDLITNCLRQTYGAPASAYAASAESNRLQALAPNLSGSKAPPSKTLCNERKRRKTCGLALSCSS</sequence>
<dbReference type="GeneID" id="111136052"/>